<comment type="caution">
    <text evidence="1">The sequence shown here is derived from an EMBL/GenBank/DDBJ whole genome shotgun (WGS) entry which is preliminary data.</text>
</comment>
<name>A0ABD5LUP5_PROMI</name>
<dbReference type="AlphaFoldDB" id="A0ABD5LUP5"/>
<protein>
    <submittedName>
        <fullName evidence="1">Uncharacterized protein</fullName>
    </submittedName>
</protein>
<accession>A0ABD5LUP5</accession>
<dbReference type="InterPro" id="IPR029063">
    <property type="entry name" value="SAM-dependent_MTases_sf"/>
</dbReference>
<gene>
    <name evidence="1" type="ORF">I3679_010540</name>
</gene>
<evidence type="ECO:0000313" key="1">
    <source>
        <dbReference type="EMBL" id="MEY2344365.1"/>
    </source>
</evidence>
<dbReference type="EMBL" id="JADQCH020000001">
    <property type="protein sequence ID" value="MEY2344365.1"/>
    <property type="molecule type" value="Genomic_DNA"/>
</dbReference>
<sequence length="49" mass="5705">MAEKGDFFLVDEFGAKFWVNLTDYLDTGLFLDHRIARKMLGEMSKGKDF</sequence>
<reference evidence="1" key="1">
    <citation type="submission" date="2021-05" db="EMBL/GenBank/DDBJ databases">
        <title>First report of NDM-5 and VEB-6 producing Proteus mirabilis isolated from blood of a sepsis patient in Kolkata, India.</title>
        <authorList>
            <person name="Halder G."/>
            <person name="Chaudhuri B."/>
            <person name="Dutta S."/>
        </authorList>
    </citation>
    <scope>NUCLEOTIDE SEQUENCE [LARGE SCALE GENOMIC DNA]</scope>
    <source>
        <strain evidence="1">7049</strain>
    </source>
</reference>
<dbReference type="Gene3D" id="3.40.50.150">
    <property type="entry name" value="Vaccinia Virus protein VP39"/>
    <property type="match status" value="1"/>
</dbReference>
<proteinExistence type="predicted"/>
<organism evidence="1">
    <name type="scientific">Proteus mirabilis</name>
    <dbReference type="NCBI Taxonomy" id="584"/>
    <lineage>
        <taxon>Bacteria</taxon>
        <taxon>Pseudomonadati</taxon>
        <taxon>Pseudomonadota</taxon>
        <taxon>Gammaproteobacteria</taxon>
        <taxon>Enterobacterales</taxon>
        <taxon>Morganellaceae</taxon>
        <taxon>Proteus</taxon>
    </lineage>
</organism>
<dbReference type="SUPFAM" id="SSF53335">
    <property type="entry name" value="S-adenosyl-L-methionine-dependent methyltransferases"/>
    <property type="match status" value="1"/>
</dbReference>